<dbReference type="InterPro" id="IPR018392">
    <property type="entry name" value="LysM"/>
</dbReference>
<dbReference type="EMBL" id="VFLP01000069">
    <property type="protein sequence ID" value="TRX89350.1"/>
    <property type="molecule type" value="Genomic_DNA"/>
</dbReference>
<keyword evidence="2" id="KW-0843">Virulence</keyword>
<keyword evidence="1" id="KW-0147">Chitin-binding</keyword>
<dbReference type="SUPFAM" id="SSF54106">
    <property type="entry name" value="LysM domain"/>
    <property type="match status" value="2"/>
</dbReference>
<dbReference type="OrthoDB" id="2281372at2759"/>
<feature type="domain" description="LysM" evidence="5">
    <location>
        <begin position="112"/>
        <end position="158"/>
    </location>
</feature>
<sequence length="165" mass="17380">MLAQIVLSVSAFAAQAFSAPTSGHELVARQGYASNCTATYTVQPGDNCNKIRDQFGDIFTLAQFYSWNPEVDSFCSNLFPGEVVCVGVGNPSGAPPACPVPVKPGVISNCDSCYKVVDGDSCSAIETSKNITLAEFLAWNPDLNSGCTNLEIGYNYCVGVSETVA</sequence>
<evidence type="ECO:0000256" key="4">
    <source>
        <dbReference type="SAM" id="SignalP"/>
    </source>
</evidence>
<evidence type="ECO:0000256" key="2">
    <source>
        <dbReference type="ARBA" id="ARBA00023026"/>
    </source>
</evidence>
<evidence type="ECO:0000256" key="1">
    <source>
        <dbReference type="ARBA" id="ARBA00022669"/>
    </source>
</evidence>
<reference evidence="7" key="1">
    <citation type="submission" date="2019-06" db="EMBL/GenBank/DDBJ databases">
        <title>Draft genome sequence of the griseofulvin-producing fungus Xylaria cubensis strain G536.</title>
        <authorList>
            <person name="Mead M.E."/>
            <person name="Raja H.A."/>
            <person name="Steenwyk J.L."/>
            <person name="Knowles S.L."/>
            <person name="Oberlies N.H."/>
            <person name="Rokas A."/>
        </authorList>
    </citation>
    <scope>NUCLEOTIDE SEQUENCE [LARGE SCALE GENOMIC DNA]</scope>
    <source>
        <strain evidence="7">G536</strain>
    </source>
</reference>
<dbReference type="PROSITE" id="PS51782">
    <property type="entry name" value="LYSM"/>
    <property type="match status" value="2"/>
</dbReference>
<dbReference type="STRING" id="2512241.A0A553HN16"/>
<keyword evidence="4" id="KW-0732">Signal</keyword>
<keyword evidence="7" id="KW-1185">Reference proteome</keyword>
<dbReference type="Pfam" id="PF01476">
    <property type="entry name" value="LysM"/>
    <property type="match status" value="2"/>
</dbReference>
<dbReference type="Proteomes" id="UP000319160">
    <property type="component" value="Unassembled WGS sequence"/>
</dbReference>
<dbReference type="PANTHER" id="PTHR34997:SF1">
    <property type="entry name" value="PEPTIDOGLYCAN-BINDING LYSIN DOMAIN"/>
    <property type="match status" value="1"/>
</dbReference>
<feature type="chain" id="PRO_5021780261" description="LysM domain-containing protein" evidence="4">
    <location>
        <begin position="19"/>
        <end position="165"/>
    </location>
</feature>
<protein>
    <recommendedName>
        <fullName evidence="5">LysM domain-containing protein</fullName>
    </recommendedName>
</protein>
<dbReference type="AlphaFoldDB" id="A0A553HN16"/>
<organism evidence="6 7">
    <name type="scientific">Xylaria flabelliformis</name>
    <dbReference type="NCBI Taxonomy" id="2512241"/>
    <lineage>
        <taxon>Eukaryota</taxon>
        <taxon>Fungi</taxon>
        <taxon>Dikarya</taxon>
        <taxon>Ascomycota</taxon>
        <taxon>Pezizomycotina</taxon>
        <taxon>Sordariomycetes</taxon>
        <taxon>Xylariomycetidae</taxon>
        <taxon>Xylariales</taxon>
        <taxon>Xylariaceae</taxon>
        <taxon>Xylaria</taxon>
    </lineage>
</organism>
<dbReference type="Gene3D" id="3.10.350.10">
    <property type="entry name" value="LysM domain"/>
    <property type="match status" value="2"/>
</dbReference>
<dbReference type="SMART" id="SM00257">
    <property type="entry name" value="LysM"/>
    <property type="match status" value="2"/>
</dbReference>
<dbReference type="CDD" id="cd00118">
    <property type="entry name" value="LysM"/>
    <property type="match status" value="2"/>
</dbReference>
<dbReference type="InterPro" id="IPR036779">
    <property type="entry name" value="LysM_dom_sf"/>
</dbReference>
<proteinExistence type="inferred from homology"/>
<evidence type="ECO:0000259" key="5">
    <source>
        <dbReference type="PROSITE" id="PS51782"/>
    </source>
</evidence>
<dbReference type="InterPro" id="IPR052210">
    <property type="entry name" value="LysM1-like"/>
</dbReference>
<dbReference type="PANTHER" id="PTHR34997">
    <property type="entry name" value="AM15"/>
    <property type="match status" value="1"/>
</dbReference>
<evidence type="ECO:0000313" key="6">
    <source>
        <dbReference type="EMBL" id="TRX89350.1"/>
    </source>
</evidence>
<feature type="domain" description="LysM" evidence="5">
    <location>
        <begin position="38"/>
        <end position="86"/>
    </location>
</feature>
<evidence type="ECO:0000256" key="3">
    <source>
        <dbReference type="ARBA" id="ARBA00044955"/>
    </source>
</evidence>
<name>A0A553HN16_9PEZI</name>
<comment type="caution">
    <text evidence="6">The sequence shown here is derived from an EMBL/GenBank/DDBJ whole genome shotgun (WGS) entry which is preliminary data.</text>
</comment>
<feature type="signal peptide" evidence="4">
    <location>
        <begin position="1"/>
        <end position="18"/>
    </location>
</feature>
<gene>
    <name evidence="6" type="ORF">FHL15_009787</name>
</gene>
<dbReference type="GO" id="GO:0008061">
    <property type="term" value="F:chitin binding"/>
    <property type="evidence" value="ECO:0007669"/>
    <property type="project" value="UniProtKB-KW"/>
</dbReference>
<evidence type="ECO:0000313" key="7">
    <source>
        <dbReference type="Proteomes" id="UP000319160"/>
    </source>
</evidence>
<accession>A0A553HN16</accession>
<comment type="similarity">
    <text evidence="3">Belongs to the secreted LysM effector family.</text>
</comment>